<accession>A0A8W8N771</accession>
<organism evidence="1 2">
    <name type="scientific">Magallana gigas</name>
    <name type="common">Pacific oyster</name>
    <name type="synonym">Crassostrea gigas</name>
    <dbReference type="NCBI Taxonomy" id="29159"/>
    <lineage>
        <taxon>Eukaryota</taxon>
        <taxon>Metazoa</taxon>
        <taxon>Spiralia</taxon>
        <taxon>Lophotrochozoa</taxon>
        <taxon>Mollusca</taxon>
        <taxon>Bivalvia</taxon>
        <taxon>Autobranchia</taxon>
        <taxon>Pteriomorphia</taxon>
        <taxon>Ostreida</taxon>
        <taxon>Ostreoidea</taxon>
        <taxon>Ostreidae</taxon>
        <taxon>Magallana</taxon>
    </lineage>
</organism>
<dbReference type="AlphaFoldDB" id="A0A8W8N771"/>
<name>A0A8W8N771_MAGGI</name>
<dbReference type="EnsemblMetazoa" id="G5617.3">
    <property type="protein sequence ID" value="G5617.3:cds"/>
    <property type="gene ID" value="G5617"/>
</dbReference>
<reference evidence="1" key="1">
    <citation type="submission" date="2022-08" db="UniProtKB">
        <authorList>
            <consortium name="EnsemblMetazoa"/>
        </authorList>
    </citation>
    <scope>IDENTIFICATION</scope>
    <source>
        <strain evidence="1">05x7-T-G4-1.051#20</strain>
    </source>
</reference>
<dbReference type="Proteomes" id="UP000005408">
    <property type="component" value="Unassembled WGS sequence"/>
</dbReference>
<evidence type="ECO:0000313" key="1">
    <source>
        <dbReference type="EnsemblMetazoa" id="G5617.3:cds"/>
    </source>
</evidence>
<keyword evidence="2" id="KW-1185">Reference proteome</keyword>
<proteinExistence type="predicted"/>
<evidence type="ECO:0000313" key="2">
    <source>
        <dbReference type="Proteomes" id="UP000005408"/>
    </source>
</evidence>
<protein>
    <submittedName>
        <fullName evidence="1">Uncharacterized protein</fullName>
    </submittedName>
</protein>
<sequence length="205" mass="24001">MTSNRNSNHVYLLFLRKYWTTIPQDQFIIGNKAEQLETLKSPLTMIFRIWCIKITFLVMSTAAVPVYEYQRPAFYDIPEKFLPQKRSNSRFFRIGKSQVSHLPSTDDIFVNKLGNIFHKQDYIPDLIDEEQRDGFNSGEFMTDYIEDSSSPDDRFDGLSGPAKRGGMFRFGKMPYFMRNGRTFLQTYYDKTGSAPTTQSQFWRIG</sequence>